<accession>A0A9W3BGN6</accession>
<keyword evidence="1" id="KW-0472">Membrane</keyword>
<evidence type="ECO:0000256" key="2">
    <source>
        <dbReference type="SAM" id="SignalP"/>
    </source>
</evidence>
<dbReference type="OrthoDB" id="118951at2759"/>
<dbReference type="RefSeq" id="XP_055898600.1">
    <property type="nucleotide sequence ID" value="XM_056042625.1"/>
</dbReference>
<evidence type="ECO:0000313" key="5">
    <source>
        <dbReference type="RefSeq" id="XP_055898600.1"/>
    </source>
</evidence>
<feature type="transmembrane region" description="Helical" evidence="1">
    <location>
        <begin position="389"/>
        <end position="409"/>
    </location>
</feature>
<dbReference type="GeneID" id="106056690"/>
<gene>
    <name evidence="5" type="primary">LOC106056690</name>
</gene>
<sequence length="793" mass="88947">MSYRKCGSLLTLSLLLNALVLSETEDSARAPDSSPMINILNKILNLFYSRGKWDFLDIVRMFESILSGSSLLRHSRLHDNGTREDTGNQTQDWTQKVSLRSRTEQREQRDCLTDIYRLFENVTENPWALQFLDSWGKPGPSLLMGRIRFVGNYKQCRSAMAPPLPDEPGSGFKGNYCVLNIAVKGVSGHVGLIGNLELGSCMPDSCTEIEITDIVQEKLKTFNLSSELSAGSTECRTDKREVTGATAASILLLTVILILMVSGTLLDIVVLQCPKWNSQCQDQDRAEPGGENNFKPHIKYCQISMETDLSQEEQTEKEDSLAGSGRSRVEKPVIERRASLLTKRVHFKTPWRGLLAQTLLAFSVYTNGSKVLNTSQPPGSLSVIHGIRFLSMSWVILGHIYNLGMANILNSIEEAYSHVNSWTFDIVTNAFLAVDTFFTLSGLLVAYVTTNLIQQGCKMNWKLFYFHRFWRLTPPYMITLLFVLGLQRFMGSGALWPTLVPEDKSQCEANWWTNLLYINNFVGADKPCFSHSWYLANDIQFYILSPLMLIPFFYNVCTGLVSCAMFLSSHWILTGILSMDNNWSPTFIRLDVKSADDVKGQFGQYYIRPYCRIGPYIIGIMAGYLLSVRKGNVQMNKITVISGWVFSAAISLSIVYGIHGDITAENKSSVGVAALYNAVARSVWGACVSWVIIACSSGYGGPVTALLSWKPFVVLSRLTFMAYLVHPSVIMIYLHNQEALYASNDVHNTITYLGLMVIIYMVSFLLMLALESPVIALDKVWLRNSRKVARDVR</sequence>
<keyword evidence="2" id="KW-0732">Signal</keyword>
<dbReference type="PANTHER" id="PTHR11161">
    <property type="entry name" value="O-ACYLTRANSFERASE"/>
    <property type="match status" value="1"/>
</dbReference>
<dbReference type="Pfam" id="PF20146">
    <property type="entry name" value="NRF"/>
    <property type="match status" value="1"/>
</dbReference>
<reference evidence="5" key="1">
    <citation type="submission" date="2025-08" db="UniProtKB">
        <authorList>
            <consortium name="RefSeq"/>
        </authorList>
    </citation>
    <scope>IDENTIFICATION</scope>
</reference>
<protein>
    <submittedName>
        <fullName evidence="5">O-acyltransferase like protein-like</fullName>
    </submittedName>
</protein>
<dbReference type="PANTHER" id="PTHR11161:SF0">
    <property type="entry name" value="O-ACYLTRANSFERASE LIKE PROTEIN"/>
    <property type="match status" value="1"/>
</dbReference>
<feature type="transmembrane region" description="Helical" evidence="1">
    <location>
        <begin position="469"/>
        <end position="490"/>
    </location>
</feature>
<dbReference type="Pfam" id="PF01757">
    <property type="entry name" value="Acyl_transf_3"/>
    <property type="match status" value="1"/>
</dbReference>
<evidence type="ECO:0000256" key="1">
    <source>
        <dbReference type="SAM" id="Phobius"/>
    </source>
</evidence>
<feature type="transmembrane region" description="Helical" evidence="1">
    <location>
        <begin position="429"/>
        <end position="448"/>
    </location>
</feature>
<dbReference type="OMA" id="PELMYPE"/>
<dbReference type="AlphaFoldDB" id="A0A9W3BGN6"/>
<organism evidence="4 5">
    <name type="scientific">Biomphalaria glabrata</name>
    <name type="common">Bloodfluke planorb</name>
    <name type="synonym">Freshwater snail</name>
    <dbReference type="NCBI Taxonomy" id="6526"/>
    <lineage>
        <taxon>Eukaryota</taxon>
        <taxon>Metazoa</taxon>
        <taxon>Spiralia</taxon>
        <taxon>Lophotrochozoa</taxon>
        <taxon>Mollusca</taxon>
        <taxon>Gastropoda</taxon>
        <taxon>Heterobranchia</taxon>
        <taxon>Euthyneura</taxon>
        <taxon>Panpulmonata</taxon>
        <taxon>Hygrophila</taxon>
        <taxon>Lymnaeoidea</taxon>
        <taxon>Planorbidae</taxon>
        <taxon>Biomphalaria</taxon>
    </lineage>
</organism>
<dbReference type="InterPro" id="IPR052728">
    <property type="entry name" value="O2_lipid_transport_reg"/>
</dbReference>
<evidence type="ECO:0000259" key="3">
    <source>
        <dbReference type="SMART" id="SM00703"/>
    </source>
</evidence>
<name>A0A9W3BGN6_BIOGL</name>
<keyword evidence="1" id="KW-1133">Transmembrane helix</keyword>
<feature type="transmembrane region" description="Helical" evidence="1">
    <location>
        <begin position="754"/>
        <end position="777"/>
    </location>
</feature>
<feature type="domain" description="Nose resistant-to-fluoxetine protein N-terminal" evidence="3">
    <location>
        <begin position="108"/>
        <end position="237"/>
    </location>
</feature>
<dbReference type="SMART" id="SM00703">
    <property type="entry name" value="NRF"/>
    <property type="match status" value="1"/>
</dbReference>
<dbReference type="GO" id="GO:0016747">
    <property type="term" value="F:acyltransferase activity, transferring groups other than amino-acyl groups"/>
    <property type="evidence" value="ECO:0007669"/>
    <property type="project" value="InterPro"/>
</dbReference>
<feature type="transmembrane region" description="Helical" evidence="1">
    <location>
        <begin position="638"/>
        <end position="658"/>
    </location>
</feature>
<keyword evidence="4" id="KW-1185">Reference proteome</keyword>
<feature type="transmembrane region" description="Helical" evidence="1">
    <location>
        <begin position="712"/>
        <end position="734"/>
    </location>
</feature>
<feature type="chain" id="PRO_5040718778" evidence="2">
    <location>
        <begin position="23"/>
        <end position="793"/>
    </location>
</feature>
<feature type="transmembrane region" description="Helical" evidence="1">
    <location>
        <begin position="678"/>
        <end position="700"/>
    </location>
</feature>
<keyword evidence="1" id="KW-0812">Transmembrane</keyword>
<evidence type="ECO:0000313" key="4">
    <source>
        <dbReference type="Proteomes" id="UP001165740"/>
    </source>
</evidence>
<feature type="transmembrane region" description="Helical" evidence="1">
    <location>
        <begin position="552"/>
        <end position="573"/>
    </location>
</feature>
<dbReference type="Proteomes" id="UP001165740">
    <property type="component" value="Chromosome 9"/>
</dbReference>
<feature type="transmembrane region" description="Helical" evidence="1">
    <location>
        <begin position="250"/>
        <end position="271"/>
    </location>
</feature>
<feature type="signal peptide" evidence="2">
    <location>
        <begin position="1"/>
        <end position="22"/>
    </location>
</feature>
<dbReference type="InterPro" id="IPR006621">
    <property type="entry name" value="Nose-resist-to-fluoxetine_N"/>
</dbReference>
<proteinExistence type="predicted"/>
<dbReference type="InterPro" id="IPR002656">
    <property type="entry name" value="Acyl_transf_3_dom"/>
</dbReference>